<organism evidence="1 2">
    <name type="scientific">Pleurotus cornucopiae</name>
    <name type="common">Cornucopia mushroom</name>
    <dbReference type="NCBI Taxonomy" id="5321"/>
    <lineage>
        <taxon>Eukaryota</taxon>
        <taxon>Fungi</taxon>
        <taxon>Dikarya</taxon>
        <taxon>Basidiomycota</taxon>
        <taxon>Agaricomycotina</taxon>
        <taxon>Agaricomycetes</taxon>
        <taxon>Agaricomycetidae</taxon>
        <taxon>Agaricales</taxon>
        <taxon>Pleurotineae</taxon>
        <taxon>Pleurotaceae</taxon>
        <taxon>Pleurotus</taxon>
    </lineage>
</organism>
<comment type="caution">
    <text evidence="1">The sequence shown here is derived from an EMBL/GenBank/DDBJ whole genome shotgun (WGS) entry which is preliminary data.</text>
</comment>
<accession>A0ACB7IQZ9</accession>
<dbReference type="Proteomes" id="UP000824881">
    <property type="component" value="Unassembled WGS sequence"/>
</dbReference>
<evidence type="ECO:0000313" key="2">
    <source>
        <dbReference type="Proteomes" id="UP000824881"/>
    </source>
</evidence>
<proteinExistence type="predicted"/>
<reference evidence="1 2" key="1">
    <citation type="journal article" date="2021" name="Appl. Environ. Microbiol.">
        <title>Genetic linkage and physical mapping for an oyster mushroom Pleurotus cornucopiae and QTL analysis for the trait cap color.</title>
        <authorList>
            <person name="Zhang Y."/>
            <person name="Gao W."/>
            <person name="Sonnenberg A."/>
            <person name="Chen Q."/>
            <person name="Zhang J."/>
            <person name="Huang C."/>
        </authorList>
    </citation>
    <scope>NUCLEOTIDE SEQUENCE [LARGE SCALE GENOMIC DNA]</scope>
    <source>
        <strain evidence="1">CCMSSC00406</strain>
    </source>
</reference>
<name>A0ACB7IQZ9_PLECO</name>
<sequence>MSEPELAYMTDSNESAFDLPRWQTHLDPVPPSIQAQPSYHYAQPPPPPPQSMTAGPAQRLPPIQHQASAGAVRQQPRISQLLEQDQQLGVNSPSYLSPSQSQLSRSASLGGGPGNSASASRGGRRHHQLEDLEGAFHGGTQTPSRQLSQPGPNSLYSSSVGYQPQSLAGSNPPPNPPTSMSADTYSDMYYTNPNGQPPKRAATTHDSSTSSRGGRSPLRSTNQSGPNALLDPYSPQQYSPSNSASYTTYASPPDQRNSQPTVYHARNQSQVKTEPSDPSFSPRTPMHATTAFPPSAYSMESGSPHPSSQSQSHLNTHTPARPTSISNPGTPMSAYHPSSSPYYQDQAMAVDAPSQRRRVGLRRIRDARELQPRVDVQPVGRRMGSDGTYLSPLRLLTTHIVDTYRICNPQFRYESTHNPRRVLTKPSKPVHNEGYDNEDYDYILYVNDCLGSDDGHKYLILDILGQGTFGQVVKCQNMKTHEIVAVKVVKNKPAYFNQSMMEVTILELLNKQCDPNDEHHILRLRDSFIHRSHLCLVFELLSSNLYELIKQNQFQGLSTQLVKVFMAQLLDALTVLKEARLIHCDLKPENILLKSLQSPEIKIIDFGSACHERQTIYTYIQSRFYRSPEVLLGMSYTASIDMWSLGCIAVELFLGLPLFPGTSEYNQLTRIVEMLGMPPLSMLNTGKQTNQFFDSFEAWNAHNNQNEKKYRLKTIEQYSREHNTNEQPGKQYFKATTLPDIINTAPMPTFKSSSRQGHEMEKGQIKPLRSEHVLSNGNAELNNRASFIDFCQGLLNLNPVTRWTPQQARQHPFITGEKWAKPFVVRAGLLSPPLVLIIPKPDGGHAVVQSMPSGAPDPKRPYGGLVPSQPKGTRAYQDAASYNQHLAQHQVYTAQAQAASQAASSYRNPYINPQTSQPAQSYVPSQDTNSQSYQQHPQYPNQSSQRALAHQNSTGQLTSSNTVPQYPPHPNNPASISAATHLNPNVRTNSQYPNSRARANTINQMDSIPPALARLQHMNQDVIAGRNALTPVLNRDDAMREWERRQTGKPAAAQPYPQLEYLQQQAELAAASGMAGWTPSAANRYVAPPSKLSHSYHPTIVVDDDRRDVVMSNVRSAARTDNPNVMYSGGGVISSPPQAYSSNAMTSGNRYPANYPPSQPQTTVPFDDRRPDIGNIYMPMQPDQYQSYNNASTSGVASRHVAPPQQAVPPSFYGAGVVPSGTNQPQRNPFSVADANQQPMSAGKDNRRSNGMDSWPR</sequence>
<dbReference type="EMBL" id="WQMT02000007">
    <property type="protein sequence ID" value="KAG9220692.1"/>
    <property type="molecule type" value="Genomic_DNA"/>
</dbReference>
<keyword evidence="2" id="KW-1185">Reference proteome</keyword>
<gene>
    <name evidence="1" type="ORF">CCMSSC00406_0003791</name>
</gene>
<protein>
    <submittedName>
        <fullName evidence="1">Uncharacterized protein</fullName>
    </submittedName>
</protein>
<evidence type="ECO:0000313" key="1">
    <source>
        <dbReference type="EMBL" id="KAG9220692.1"/>
    </source>
</evidence>